<reference evidence="8 9" key="1">
    <citation type="submission" date="2023-03" db="EMBL/GenBank/DDBJ databases">
        <title>WGS of Methanotrichaceae archaeon Mx.</title>
        <authorList>
            <person name="Sorokin D.Y."/>
            <person name="Merkel A.Y."/>
        </authorList>
    </citation>
    <scope>NUCLEOTIDE SEQUENCE [LARGE SCALE GENOMIC DNA]</scope>
    <source>
        <strain evidence="8 9">Mx</strain>
    </source>
</reference>
<dbReference type="Pfam" id="PF04055">
    <property type="entry name" value="Radical_SAM"/>
    <property type="match status" value="1"/>
</dbReference>
<dbReference type="InterPro" id="IPR007197">
    <property type="entry name" value="rSAM"/>
</dbReference>
<dbReference type="PANTHER" id="PTHR11135:SF0">
    <property type="entry name" value="ELONGATOR COMPLEX PROTEIN 3"/>
    <property type="match status" value="1"/>
</dbReference>
<evidence type="ECO:0000256" key="3">
    <source>
        <dbReference type="ARBA" id="ARBA00022691"/>
    </source>
</evidence>
<comment type="caution">
    <text evidence="8">The sequence shown here is derived from an EMBL/GenBank/DDBJ whole genome shotgun (WGS) entry which is preliminary data.</text>
</comment>
<evidence type="ECO:0000256" key="5">
    <source>
        <dbReference type="ARBA" id="ARBA00023004"/>
    </source>
</evidence>
<dbReference type="InterPro" id="IPR058240">
    <property type="entry name" value="rSAM_sf"/>
</dbReference>
<dbReference type="CDD" id="cd01335">
    <property type="entry name" value="Radical_SAM"/>
    <property type="match status" value="1"/>
</dbReference>
<feature type="domain" description="Elp3/MiaA/NifB-like radical SAM core" evidence="7">
    <location>
        <begin position="1"/>
        <end position="216"/>
    </location>
</feature>
<dbReference type="SMART" id="SM00729">
    <property type="entry name" value="Elp3"/>
    <property type="match status" value="1"/>
</dbReference>
<keyword evidence="4" id="KW-0479">Metal-binding</keyword>
<keyword evidence="9" id="KW-1185">Reference proteome</keyword>
<keyword evidence="5" id="KW-0408">Iron</keyword>
<sequence>MILRTRGCRWRRCAICGYPSEGALASAEDLTVQFRAATRDLSSEDRVVKIYTSGSFLDPEEVPESVRAHIIDALAASGVEKLVFESRPEYITRELVEASVAKIRTEVAIGLETSSDLVRDHSIRKGFTFADYREAAEAVRSGGGSVKTYLLLKPPFLSEASAIADALRSARDAAPHSDVISLNLTNIQRGTPLERMWLVGDYQPPWLWSAVEVLKGVSSLPIISDPVAAGTRRGPRNCGRCDDAVAKAIREHALTQDPGVFEDLSCSCLAAWEKVLELEDLAFGSLLRSDSRGL</sequence>
<organism evidence="8 9">
    <name type="scientific">Candidatus Methanocrinis natronophilus</name>
    <dbReference type="NCBI Taxonomy" id="3033396"/>
    <lineage>
        <taxon>Archaea</taxon>
        <taxon>Methanobacteriati</taxon>
        <taxon>Methanobacteriota</taxon>
        <taxon>Stenosarchaea group</taxon>
        <taxon>Methanomicrobia</taxon>
        <taxon>Methanotrichales</taxon>
        <taxon>Methanotrichaceae</taxon>
        <taxon>Methanocrinis</taxon>
    </lineage>
</organism>
<evidence type="ECO:0000256" key="4">
    <source>
        <dbReference type="ARBA" id="ARBA00022723"/>
    </source>
</evidence>
<dbReference type="EMBL" id="JARFPK010000027">
    <property type="protein sequence ID" value="MDF0591101.1"/>
    <property type="molecule type" value="Genomic_DNA"/>
</dbReference>
<dbReference type="PANTHER" id="PTHR11135">
    <property type="entry name" value="HISTONE ACETYLTRANSFERASE-RELATED"/>
    <property type="match status" value="1"/>
</dbReference>
<dbReference type="InterPro" id="IPR006638">
    <property type="entry name" value="Elp3/MiaA/NifB-like_rSAM"/>
</dbReference>
<dbReference type="InterPro" id="IPR005909">
    <property type="entry name" value="RaSEA"/>
</dbReference>
<evidence type="ECO:0000313" key="9">
    <source>
        <dbReference type="Proteomes" id="UP001220010"/>
    </source>
</evidence>
<evidence type="ECO:0000256" key="6">
    <source>
        <dbReference type="ARBA" id="ARBA00023014"/>
    </source>
</evidence>
<evidence type="ECO:0000256" key="2">
    <source>
        <dbReference type="ARBA" id="ARBA00022485"/>
    </source>
</evidence>
<comment type="cofactor">
    <cofactor evidence="1">
        <name>[4Fe-4S] cluster</name>
        <dbReference type="ChEBI" id="CHEBI:49883"/>
    </cofactor>
</comment>
<name>A0ABT5X8U9_9EURY</name>
<dbReference type="SFLD" id="SFLDS00029">
    <property type="entry name" value="Radical_SAM"/>
    <property type="match status" value="1"/>
</dbReference>
<evidence type="ECO:0000259" key="7">
    <source>
        <dbReference type="SMART" id="SM00729"/>
    </source>
</evidence>
<dbReference type="PIRSF" id="PIRSF004954">
    <property type="entry name" value="Radical_SAM"/>
    <property type="match status" value="1"/>
</dbReference>
<dbReference type="SUPFAM" id="SSF102114">
    <property type="entry name" value="Radical SAM enzymes"/>
    <property type="match status" value="1"/>
</dbReference>
<evidence type="ECO:0000313" key="8">
    <source>
        <dbReference type="EMBL" id="MDF0591101.1"/>
    </source>
</evidence>
<keyword evidence="3" id="KW-0949">S-adenosyl-L-methionine</keyword>
<accession>A0ABT5X8U9</accession>
<dbReference type="NCBIfam" id="TIGR01210">
    <property type="entry name" value="archaeosine biosynthesis radical SAM protein RaSEA"/>
    <property type="match status" value="1"/>
</dbReference>
<proteinExistence type="predicted"/>
<keyword evidence="2" id="KW-0004">4Fe-4S</keyword>
<gene>
    <name evidence="8" type="ORF">P0O15_07955</name>
</gene>
<keyword evidence="6" id="KW-0411">Iron-sulfur</keyword>
<evidence type="ECO:0000256" key="1">
    <source>
        <dbReference type="ARBA" id="ARBA00001966"/>
    </source>
</evidence>
<dbReference type="Proteomes" id="UP001220010">
    <property type="component" value="Unassembled WGS sequence"/>
</dbReference>
<protein>
    <submittedName>
        <fullName evidence="8">Archaeosine biosynthesis radical SAM protein RaSEA</fullName>
    </submittedName>
</protein>
<dbReference type="InterPro" id="IPR039661">
    <property type="entry name" value="ELP3"/>
</dbReference>